<keyword evidence="1" id="KW-1185">Reference proteome</keyword>
<sequence>MQADLPGHSAKYGSYSMMDLQTNRVVDLLLVQSNEVGGSHNMEKEGLKRSLAKIAQYGVTLGSIVTDRHPQIQRYPREQQITQFFDVWHIEKGITKKLEQASKTRDCQKLQKWIRAIKNHIYWTAASSSTGPERVAKWKSLINHVQDVHSHDNPLYPQCVHPIRQTTDRQKWISAASPALHKLEKIMTNTRQILKDVQKMSSHHQTLVVIGGIPV</sequence>
<proteinExistence type="predicted"/>
<dbReference type="PANTHER" id="PTHR31751">
    <property type="entry name" value="SI:CH211-108C17.2-RELATED-RELATED"/>
    <property type="match status" value="1"/>
</dbReference>
<organism evidence="1 2">
    <name type="scientific">Betta splendens</name>
    <name type="common">Siamese fighting fish</name>
    <dbReference type="NCBI Taxonomy" id="158456"/>
    <lineage>
        <taxon>Eukaryota</taxon>
        <taxon>Metazoa</taxon>
        <taxon>Chordata</taxon>
        <taxon>Craniata</taxon>
        <taxon>Vertebrata</taxon>
        <taxon>Euteleostomi</taxon>
        <taxon>Actinopterygii</taxon>
        <taxon>Neopterygii</taxon>
        <taxon>Teleostei</taxon>
        <taxon>Neoteleostei</taxon>
        <taxon>Acanthomorphata</taxon>
        <taxon>Anabantaria</taxon>
        <taxon>Anabantiformes</taxon>
        <taxon>Anabantoidei</taxon>
        <taxon>Osphronemidae</taxon>
        <taxon>Betta</taxon>
    </lineage>
</organism>
<dbReference type="OrthoDB" id="5814287at2759"/>
<evidence type="ECO:0000313" key="2">
    <source>
        <dbReference type="RefSeq" id="XP_055364548.1"/>
    </source>
</evidence>
<dbReference type="KEGG" id="bspl:129604063"/>
<name>A0A9W2XRR9_BETSP</name>
<dbReference type="Proteomes" id="UP000515150">
    <property type="component" value="Chromosome 4"/>
</dbReference>
<reference evidence="2" key="1">
    <citation type="submission" date="2025-08" db="UniProtKB">
        <authorList>
            <consortium name="RefSeq"/>
        </authorList>
    </citation>
    <scope>IDENTIFICATION</scope>
</reference>
<dbReference type="PANTHER" id="PTHR31751:SF44">
    <property type="entry name" value="SI:CH211-211K8.4-RELATED"/>
    <property type="match status" value="1"/>
</dbReference>
<evidence type="ECO:0000313" key="1">
    <source>
        <dbReference type="Proteomes" id="UP000515150"/>
    </source>
</evidence>
<dbReference type="AlphaFoldDB" id="A0A9W2XRR9"/>
<dbReference type="GeneID" id="129604063"/>
<accession>A0A9W2XRR9</accession>
<gene>
    <name evidence="2" type="primary">LOC129604063</name>
</gene>
<dbReference type="RefSeq" id="XP_055364548.1">
    <property type="nucleotide sequence ID" value="XM_055508573.1"/>
</dbReference>
<protein>
    <submittedName>
        <fullName evidence="2">Uncharacterized protein LOC129604063</fullName>
    </submittedName>
</protein>